<accession>A0A4Q2KYK4</accession>
<dbReference type="Proteomes" id="UP000289216">
    <property type="component" value="Unassembled WGS sequence"/>
</dbReference>
<dbReference type="AlphaFoldDB" id="A0A4Q2KYK4"/>
<protein>
    <submittedName>
        <fullName evidence="1">Uncharacterized protein</fullName>
    </submittedName>
</protein>
<evidence type="ECO:0000313" key="1">
    <source>
        <dbReference type="EMBL" id="RXZ68972.1"/>
    </source>
</evidence>
<organism evidence="1 2">
    <name type="scientific">Fusobacterium necrophorum</name>
    <dbReference type="NCBI Taxonomy" id="859"/>
    <lineage>
        <taxon>Bacteria</taxon>
        <taxon>Fusobacteriati</taxon>
        <taxon>Fusobacteriota</taxon>
        <taxon>Fusobacteriia</taxon>
        <taxon>Fusobacteriales</taxon>
        <taxon>Fusobacteriaceae</taxon>
        <taxon>Fusobacterium</taxon>
    </lineage>
</organism>
<dbReference type="EMBL" id="SBAP01000020">
    <property type="protein sequence ID" value="RXZ68972.1"/>
    <property type="molecule type" value="Genomic_DNA"/>
</dbReference>
<sequence>MSKPTNFIEIGMPLTEWNQIRLRLIALGIEPEPFQVCKDWGKLSFDINKVKFGYWKKKDLLPENYMKNRR</sequence>
<proteinExistence type="predicted"/>
<gene>
    <name evidence="1" type="ORF">EPT53_08135</name>
</gene>
<dbReference type="RefSeq" id="WP_129491427.1">
    <property type="nucleotide sequence ID" value="NZ_SBAP01000020.1"/>
</dbReference>
<name>A0A4Q2KYK4_9FUSO</name>
<evidence type="ECO:0000313" key="2">
    <source>
        <dbReference type="Proteomes" id="UP000289216"/>
    </source>
</evidence>
<comment type="caution">
    <text evidence="1">The sequence shown here is derived from an EMBL/GenBank/DDBJ whole genome shotgun (WGS) entry which is preliminary data.</text>
</comment>
<reference evidence="1 2" key="1">
    <citation type="submission" date="2019-01" db="EMBL/GenBank/DDBJ databases">
        <title>Fusobacterium necrophorum Isolated From the Uterus of Dairy Cows.</title>
        <authorList>
            <person name="Francis A.M."/>
        </authorList>
    </citation>
    <scope>NUCLEOTIDE SEQUENCE [LARGE SCALE GENOMIC DNA]</scope>
    <source>
        <strain evidence="1 2">KG35</strain>
    </source>
</reference>